<feature type="region of interest" description="Disordered" evidence="5">
    <location>
        <begin position="323"/>
        <end position="388"/>
    </location>
</feature>
<feature type="compositionally biased region" description="Basic and acidic residues" evidence="5">
    <location>
        <begin position="165"/>
        <end position="176"/>
    </location>
</feature>
<accession>A0ABP0AK14</accession>
<evidence type="ECO:0000256" key="4">
    <source>
        <dbReference type="PROSITE-ProRule" id="PRU00267"/>
    </source>
</evidence>
<feature type="non-terminal residue" evidence="7">
    <location>
        <position position="1"/>
    </location>
</feature>
<gene>
    <name evidence="7" type="ORF">MPIPNATIZW_LOCUS17193</name>
</gene>
<dbReference type="CDD" id="cd21998">
    <property type="entry name" value="HMG-box_UBF1_rpt1-like"/>
    <property type="match status" value="1"/>
</dbReference>
<evidence type="ECO:0000256" key="3">
    <source>
        <dbReference type="ARBA" id="ARBA00023242"/>
    </source>
</evidence>
<dbReference type="PANTHER" id="PTHR46318">
    <property type="entry name" value="UPSTREAM BINDING TRANSCRIPTION FACTOR"/>
    <property type="match status" value="1"/>
</dbReference>
<dbReference type="PANTHER" id="PTHR46318:SF1">
    <property type="entry name" value="UPSTREAM-BINDING FACTOR 1-LIKE PROTEIN 1-RELATED"/>
    <property type="match status" value="1"/>
</dbReference>
<evidence type="ECO:0000259" key="6">
    <source>
        <dbReference type="PROSITE" id="PS50118"/>
    </source>
</evidence>
<keyword evidence="3 4" id="KW-0539">Nucleus</keyword>
<dbReference type="PROSITE" id="PS50118">
    <property type="entry name" value="HMG_BOX_2"/>
    <property type="match status" value="2"/>
</dbReference>
<dbReference type="InterPro" id="IPR036910">
    <property type="entry name" value="HMG_box_dom_sf"/>
</dbReference>
<feature type="region of interest" description="Disordered" evidence="5">
    <location>
        <begin position="165"/>
        <end position="205"/>
    </location>
</feature>
<keyword evidence="2 4" id="KW-0238">DNA-binding</keyword>
<dbReference type="SMART" id="SM00398">
    <property type="entry name" value="HMG"/>
    <property type="match status" value="2"/>
</dbReference>
<name>A0ABP0AK14_PIPNA</name>
<keyword evidence="8" id="KW-1185">Reference proteome</keyword>
<feature type="DNA-binding region" description="HMG box" evidence="4">
    <location>
        <begin position="100"/>
        <end position="168"/>
    </location>
</feature>
<feature type="domain" description="HMG box" evidence="6">
    <location>
        <begin position="220"/>
        <end position="286"/>
    </location>
</feature>
<feature type="compositionally biased region" description="Basic residues" evidence="5">
    <location>
        <begin position="191"/>
        <end position="204"/>
    </location>
</feature>
<comment type="subcellular location">
    <subcellularLocation>
        <location evidence="1">Nucleus</location>
    </subcellularLocation>
</comment>
<dbReference type="EMBL" id="OY882866">
    <property type="protein sequence ID" value="CAK6448887.1"/>
    <property type="molecule type" value="Genomic_DNA"/>
</dbReference>
<proteinExistence type="predicted"/>
<dbReference type="InterPro" id="IPR051762">
    <property type="entry name" value="UBF1"/>
</dbReference>
<dbReference type="SUPFAM" id="SSF47095">
    <property type="entry name" value="HMG-box"/>
    <property type="match status" value="2"/>
</dbReference>
<evidence type="ECO:0000256" key="5">
    <source>
        <dbReference type="SAM" id="MobiDB-lite"/>
    </source>
</evidence>
<evidence type="ECO:0000313" key="8">
    <source>
        <dbReference type="Proteomes" id="UP001314169"/>
    </source>
</evidence>
<feature type="compositionally biased region" description="Basic and acidic residues" evidence="5">
    <location>
        <begin position="351"/>
        <end position="371"/>
    </location>
</feature>
<feature type="DNA-binding region" description="HMG box" evidence="4">
    <location>
        <begin position="220"/>
        <end position="286"/>
    </location>
</feature>
<evidence type="ECO:0000256" key="1">
    <source>
        <dbReference type="ARBA" id="ARBA00004123"/>
    </source>
</evidence>
<reference evidence="7" key="1">
    <citation type="submission" date="2023-12" db="EMBL/GenBank/DDBJ databases">
        <authorList>
            <person name="Brown T."/>
        </authorList>
    </citation>
    <scope>NUCLEOTIDE SEQUENCE</scope>
</reference>
<sequence length="388" mass="45472">MASNKGQDQWPKEDIVKLLDRLKKNLPSNDKRTFKTTQSRMDWRKVAFKGYSGEMCKLKWLDISRKIRKYRTLTELVREAKEHVKNSKKSKNLTKHPDMPKQPLGPYIRFFMENRLEYSQMHPKLRYHELTKIMSKKYKELPEAMKLKYTEGFLKEKQEFKEKLAQFRKDHSEPEQNSKTSVVPKGSPSRAPKKHKGNRKKVKSSPKTYFSKFKFRGEPKEPPMNEAQKFQQDLWSSRQLKGLSIKERMKEIGKRWQILPRSHKEYYRQQTEKLQKQYKVDLKLWLKSLSPEEYTAYSKSASGKRKIMNMYGSLDPKIVRTNVQSPSARTRRKGLAQNQGPAPGMASSETYGDHSHASRGSEEKKEHEAKAESSSPDSSSNDEDNSNC</sequence>
<feature type="non-terminal residue" evidence="7">
    <location>
        <position position="388"/>
    </location>
</feature>
<feature type="domain" description="HMG box" evidence="6">
    <location>
        <begin position="100"/>
        <end position="168"/>
    </location>
</feature>
<protein>
    <recommendedName>
        <fullName evidence="6">HMG box domain-containing protein</fullName>
    </recommendedName>
</protein>
<dbReference type="InterPro" id="IPR009071">
    <property type="entry name" value="HMG_box_dom"/>
</dbReference>
<dbReference type="Gene3D" id="1.10.30.10">
    <property type="entry name" value="High mobility group box domain"/>
    <property type="match status" value="2"/>
</dbReference>
<organism evidence="7 8">
    <name type="scientific">Pipistrellus nathusii</name>
    <name type="common">Nathusius' pipistrelle</name>
    <dbReference type="NCBI Taxonomy" id="59473"/>
    <lineage>
        <taxon>Eukaryota</taxon>
        <taxon>Metazoa</taxon>
        <taxon>Chordata</taxon>
        <taxon>Craniata</taxon>
        <taxon>Vertebrata</taxon>
        <taxon>Euteleostomi</taxon>
        <taxon>Mammalia</taxon>
        <taxon>Eutheria</taxon>
        <taxon>Laurasiatheria</taxon>
        <taxon>Chiroptera</taxon>
        <taxon>Yangochiroptera</taxon>
        <taxon>Vespertilionidae</taxon>
        <taxon>Pipistrellus</taxon>
    </lineage>
</organism>
<dbReference type="Proteomes" id="UP001314169">
    <property type="component" value="Chromosome 9"/>
</dbReference>
<evidence type="ECO:0000313" key="7">
    <source>
        <dbReference type="EMBL" id="CAK6448887.1"/>
    </source>
</evidence>
<evidence type="ECO:0000256" key="2">
    <source>
        <dbReference type="ARBA" id="ARBA00023125"/>
    </source>
</evidence>
<dbReference type="Pfam" id="PF00505">
    <property type="entry name" value="HMG_box"/>
    <property type="match status" value="1"/>
</dbReference>